<feature type="domain" description="Peptide N-acetyl-beta-D-glucosaminyl asparaginase amidase A N-terminal" evidence="1">
    <location>
        <begin position="279"/>
        <end position="595"/>
    </location>
</feature>
<evidence type="ECO:0000259" key="1">
    <source>
        <dbReference type="Pfam" id="PF12222"/>
    </source>
</evidence>
<proteinExistence type="predicted"/>
<gene>
    <name evidence="2" type="primary">PNAA_0</name>
    <name evidence="2" type="ORF">LARI1_G007872</name>
</gene>
<evidence type="ECO:0000313" key="2">
    <source>
        <dbReference type="EMBL" id="TVY13999.1"/>
    </source>
</evidence>
<dbReference type="OrthoDB" id="1612078at2759"/>
<keyword evidence="3" id="KW-1185">Reference proteome</keyword>
<dbReference type="InterPro" id="IPR056948">
    <property type="entry name" value="PNGaseA_N"/>
</dbReference>
<dbReference type="EMBL" id="QGMF01000791">
    <property type="protein sequence ID" value="TVY13999.1"/>
    <property type="molecule type" value="Genomic_DNA"/>
</dbReference>
<reference evidence="2 3" key="1">
    <citation type="submission" date="2018-05" db="EMBL/GenBank/DDBJ databases">
        <title>Whole genome sequencing for identification of molecular markers to develop diagnostic detection tools for the regulated plant pathogen Lachnellula willkommii.</title>
        <authorList>
            <person name="Giroux E."/>
            <person name="Bilodeau G."/>
        </authorList>
    </citation>
    <scope>NUCLEOTIDE SEQUENCE [LARGE SCALE GENOMIC DNA]</scope>
    <source>
        <strain evidence="2 3">CBS 203.66</strain>
    </source>
</reference>
<organism evidence="2 3">
    <name type="scientific">Lachnellula arida</name>
    <dbReference type="NCBI Taxonomy" id="1316785"/>
    <lineage>
        <taxon>Eukaryota</taxon>
        <taxon>Fungi</taxon>
        <taxon>Dikarya</taxon>
        <taxon>Ascomycota</taxon>
        <taxon>Pezizomycotina</taxon>
        <taxon>Leotiomycetes</taxon>
        <taxon>Helotiales</taxon>
        <taxon>Lachnaceae</taxon>
        <taxon>Lachnellula</taxon>
    </lineage>
</organism>
<comment type="caution">
    <text evidence="2">The sequence shown here is derived from an EMBL/GenBank/DDBJ whole genome shotgun (WGS) entry which is preliminary data.</text>
</comment>
<dbReference type="Pfam" id="PF12222">
    <property type="entry name" value="PNGaseA"/>
    <property type="match status" value="1"/>
</dbReference>
<dbReference type="Pfam" id="PF25156">
    <property type="entry name" value="PNGase_A_C"/>
    <property type="match status" value="1"/>
</dbReference>
<sequence length="875" mass="94801">MITHLYSDLPLSFLELNSPPSPTFQTRLILSSMNMGSNNGGARQSSSHPATTVAEALEIARDSEDGTQDPTVGNLLETAIAEIWARIQARPTSYVMNREEFAVFNYFQHRFEGVQVASSARKRYWDSLETTNDHQLQPQRRFDMESGEDHKLLDSVKNGHLNKDELFLGRSDGTGFEPRRTSKMIWDRPLLLSFATCCIGLLWIFSDCVVASHGDQHEITSASLDLARNAARTPAATPSSAVLECFQVYQPVLFPSGAVDETVTSDGSENTTTIAPTTPATSCEVLLMEHSFGFSYGIPFVGDYTPPNCNFNRVVMNFTVTSQGRQFDRLALMYFGDTEVWRTSTAEPTVNGIRWEYIKDMTEYMYFWNSTQKLIFDLGNLIDSTYTAPFNTTLTATFFTAHETVNPASLIIPISARKGNASAASVFELPSDNATNTVSFPRNVNRAIFSVSACGQADEEFWWSNVLESNIDTFVPVAGTLYGYSPFREVQVLIDGQLAGVQWPFPVIFTGGVVPGLWRPIVGIDAFDLREHEIDITPWLSVLCDGNEHTFEIRVAGVLDDGENSGTLTETVGSSWYVTGKIFLWQDDENATTTGPNPTLLLPPPTIAVSQSLTQNSTGANESLAYTANVSRSLTISTLLTTQNGTSLVAWTQSLAVTNYGLFTAFGAVQENNQTTTGTDLSTGGTFYKAAYSYPLWANSSYIVLPSGDGNFTLDASVIRGLHLSTQGSPVFPTGLQPFSSSFIPASAPLVSKLSGSSLVTTQNGTAHYSGSPATGTSSGFGSTGQEFWFSGVGGDGTGAGDDDDAELYYRSVQAVNTTIVRDYERLVGVEVGGPIEGLPSESQVVMGVVSPKEVLGRGPGVARELLVQSGGGQN</sequence>
<dbReference type="Proteomes" id="UP000469559">
    <property type="component" value="Unassembled WGS sequence"/>
</dbReference>
<dbReference type="InterPro" id="IPR021102">
    <property type="entry name" value="PNGase_A"/>
</dbReference>
<name>A0A8T9B622_9HELO</name>
<evidence type="ECO:0000313" key="3">
    <source>
        <dbReference type="Proteomes" id="UP000469559"/>
    </source>
</evidence>
<dbReference type="AlphaFoldDB" id="A0A8T9B622"/>
<protein>
    <submittedName>
        <fullName evidence="2">Peptide-N4-(N-acetyl-beta-glucosaminyl)asparagine amidase A</fullName>
    </submittedName>
</protein>
<dbReference type="PANTHER" id="PTHR31104">
    <property type="entry name" value="PEPTIDE-N4-(N-ACETYL-BETA-GLUCOSAMINYL)ASPARAGINE AMIDASE A PROTEIN"/>
    <property type="match status" value="1"/>
</dbReference>
<accession>A0A8T9B622</accession>